<reference evidence="3 4" key="1">
    <citation type="submission" date="2024-04" db="EMBL/GenBank/DDBJ databases">
        <title>Tritrichomonas musculus Genome.</title>
        <authorList>
            <person name="Alves-Ferreira E."/>
            <person name="Grigg M."/>
            <person name="Lorenzi H."/>
            <person name="Galac M."/>
        </authorList>
    </citation>
    <scope>NUCLEOTIDE SEQUENCE [LARGE SCALE GENOMIC DNA]</scope>
    <source>
        <strain evidence="3 4">EAF2021</strain>
    </source>
</reference>
<comment type="caution">
    <text evidence="3">The sequence shown here is derived from an EMBL/GenBank/DDBJ whole genome shotgun (WGS) entry which is preliminary data.</text>
</comment>
<feature type="compositionally biased region" description="Basic and acidic residues" evidence="1">
    <location>
        <begin position="307"/>
        <end position="319"/>
    </location>
</feature>
<evidence type="ECO:0000313" key="4">
    <source>
        <dbReference type="Proteomes" id="UP001470230"/>
    </source>
</evidence>
<keyword evidence="2" id="KW-0812">Transmembrane</keyword>
<evidence type="ECO:0000256" key="1">
    <source>
        <dbReference type="SAM" id="MobiDB-lite"/>
    </source>
</evidence>
<protein>
    <recommendedName>
        <fullName evidence="5">Transmembrane protein</fullName>
    </recommendedName>
</protein>
<dbReference type="Proteomes" id="UP001470230">
    <property type="component" value="Unassembled WGS sequence"/>
</dbReference>
<feature type="transmembrane region" description="Helical" evidence="2">
    <location>
        <begin position="37"/>
        <end position="53"/>
    </location>
</feature>
<name>A0ABR2KI00_9EUKA</name>
<accession>A0ABR2KI00</accession>
<feature type="transmembrane region" description="Helical" evidence="2">
    <location>
        <begin position="100"/>
        <end position="117"/>
    </location>
</feature>
<keyword evidence="2" id="KW-1133">Transmembrane helix</keyword>
<feature type="transmembrane region" description="Helical" evidence="2">
    <location>
        <begin position="217"/>
        <end position="239"/>
    </location>
</feature>
<dbReference type="EMBL" id="JAPFFF010000005">
    <property type="protein sequence ID" value="KAK8890472.1"/>
    <property type="molecule type" value="Genomic_DNA"/>
</dbReference>
<feature type="region of interest" description="Disordered" evidence="1">
    <location>
        <begin position="307"/>
        <end position="331"/>
    </location>
</feature>
<feature type="transmembrane region" description="Helical" evidence="2">
    <location>
        <begin position="153"/>
        <end position="176"/>
    </location>
</feature>
<keyword evidence="4" id="KW-1185">Reference proteome</keyword>
<evidence type="ECO:0000256" key="2">
    <source>
        <dbReference type="SAM" id="Phobius"/>
    </source>
</evidence>
<organism evidence="3 4">
    <name type="scientific">Tritrichomonas musculus</name>
    <dbReference type="NCBI Taxonomy" id="1915356"/>
    <lineage>
        <taxon>Eukaryota</taxon>
        <taxon>Metamonada</taxon>
        <taxon>Parabasalia</taxon>
        <taxon>Tritrichomonadida</taxon>
        <taxon>Tritrichomonadidae</taxon>
        <taxon>Tritrichomonas</taxon>
    </lineage>
</organism>
<evidence type="ECO:0008006" key="5">
    <source>
        <dbReference type="Google" id="ProtNLM"/>
    </source>
</evidence>
<keyword evidence="2" id="KW-0472">Membrane</keyword>
<proteinExistence type="predicted"/>
<sequence>MTSFFTKIVDQYRIAFQQFMNYGYLDCYKLLYGTPQFPYWFIFQACYSCYVTHKSIESLRKTPNLFFRQLIIAFCMTFAPREIFAFAFKKLSPIKHNPQSIIIFLGIYGLICIKPIYKIINFFAKLIGMAQGVNVARFFTLALRNIKGIPAELILPIAIIFSVMDQLIEFIFSTIFKTKESEVSNKNTIIRAGIFNTIYWLYTHRNYFTQYIGLHSVYFPGLILALVLSASNSTFSVFVQNDSQQQRNEWQQNGQSNVENDQVNQNVNLEEQNKNLTNLVLQLQKKIQDTESLKSEIDQLKKELEEERQRAKEDHDKLTAEIQRLNNVSKQ</sequence>
<feature type="transmembrane region" description="Helical" evidence="2">
    <location>
        <begin position="65"/>
        <end position="88"/>
    </location>
</feature>
<gene>
    <name evidence="3" type="ORF">M9Y10_035248</name>
</gene>
<evidence type="ECO:0000313" key="3">
    <source>
        <dbReference type="EMBL" id="KAK8890472.1"/>
    </source>
</evidence>